<keyword evidence="3" id="KW-1185">Reference proteome</keyword>
<reference evidence="3" key="1">
    <citation type="journal article" date="2019" name="Int. J. Syst. Evol. Microbiol.">
        <title>The Global Catalogue of Microorganisms (GCM) 10K type strain sequencing project: providing services to taxonomists for standard genome sequencing and annotation.</title>
        <authorList>
            <consortium name="The Broad Institute Genomics Platform"/>
            <consortium name="The Broad Institute Genome Sequencing Center for Infectious Disease"/>
            <person name="Wu L."/>
            <person name="Ma J."/>
        </authorList>
    </citation>
    <scope>NUCLEOTIDE SEQUENCE [LARGE SCALE GENOMIC DNA]</scope>
    <source>
        <strain evidence="3">JCM 18423</strain>
    </source>
</reference>
<accession>A0ABP9M2A7</accession>
<dbReference type="RefSeq" id="WP_300647701.1">
    <property type="nucleotide sequence ID" value="NZ_BAABKD010000007.1"/>
</dbReference>
<feature type="domain" description="Phasin" evidence="1">
    <location>
        <begin position="6"/>
        <end position="105"/>
    </location>
</feature>
<dbReference type="Pfam" id="PF09361">
    <property type="entry name" value="Phasin_2"/>
    <property type="match status" value="1"/>
</dbReference>
<dbReference type="EMBL" id="BAABKD010000007">
    <property type="protein sequence ID" value="GAA5087484.1"/>
    <property type="molecule type" value="Genomic_DNA"/>
</dbReference>
<evidence type="ECO:0000313" key="3">
    <source>
        <dbReference type="Proteomes" id="UP001500227"/>
    </source>
</evidence>
<dbReference type="NCBIfam" id="TIGR01841">
    <property type="entry name" value="phasin"/>
    <property type="match status" value="1"/>
</dbReference>
<evidence type="ECO:0000259" key="1">
    <source>
        <dbReference type="Pfam" id="PF09361"/>
    </source>
</evidence>
<dbReference type="InterPro" id="IPR018968">
    <property type="entry name" value="Phasin"/>
</dbReference>
<organism evidence="2 3">
    <name type="scientific">Paenalcaligenes hermetiae</name>
    <dbReference type="NCBI Taxonomy" id="1157987"/>
    <lineage>
        <taxon>Bacteria</taxon>
        <taxon>Pseudomonadati</taxon>
        <taxon>Pseudomonadota</taxon>
        <taxon>Betaproteobacteria</taxon>
        <taxon>Burkholderiales</taxon>
        <taxon>Alcaligenaceae</taxon>
        <taxon>Paenalcaligenes</taxon>
    </lineage>
</organism>
<protein>
    <submittedName>
        <fullName evidence="2">TIGR01841 family phasin</fullName>
    </submittedName>
</protein>
<evidence type="ECO:0000313" key="2">
    <source>
        <dbReference type="EMBL" id="GAA5087484.1"/>
    </source>
</evidence>
<comment type="caution">
    <text evidence="2">The sequence shown here is derived from an EMBL/GenBank/DDBJ whole genome shotgun (WGS) entry which is preliminary data.</text>
</comment>
<name>A0ABP9M2A7_9BURK</name>
<proteinExistence type="predicted"/>
<dbReference type="Proteomes" id="UP001500227">
    <property type="component" value="Unassembled WGS sequence"/>
</dbReference>
<dbReference type="InterPro" id="IPR010127">
    <property type="entry name" value="Phasin_subfam-1"/>
</dbReference>
<gene>
    <name evidence="2" type="primary">phaP</name>
    <name evidence="2" type="ORF">GCM10023337_07940</name>
</gene>
<sequence length="192" mass="20471">MSVPAQQFLTNQQRNFDNLIAAQNHIFSGFEQLVNLNIQLFKSSLDEIAAKSQQVAGLQDVQQAAAFVTELAQPSAEKVLNYGKSVFEVVSQVQKEITALTEKQIADNQQQAAEFVEQLAKNAPAGSESAIALVKSGLVAAGNATDTLLKASRQAAELSEANVNAATGAVMKTAEQAAEVVEQNIARARNTK</sequence>